<dbReference type="InterPro" id="IPR014883">
    <property type="entry name" value="VRR_NUC"/>
</dbReference>
<protein>
    <submittedName>
        <fullName evidence="5">VRR-NUC domain-containing protein</fullName>
    </submittedName>
</protein>
<organism evidence="5 6">
    <name type="scientific">Clostridium botulinum</name>
    <dbReference type="NCBI Taxonomy" id="1491"/>
    <lineage>
        <taxon>Bacteria</taxon>
        <taxon>Bacillati</taxon>
        <taxon>Bacillota</taxon>
        <taxon>Clostridia</taxon>
        <taxon>Eubacteriales</taxon>
        <taxon>Clostridiaceae</taxon>
        <taxon>Clostridium</taxon>
    </lineage>
</organism>
<dbReference type="GO" id="GO:0016788">
    <property type="term" value="F:hydrolase activity, acting on ester bonds"/>
    <property type="evidence" value="ECO:0007669"/>
    <property type="project" value="InterPro"/>
</dbReference>
<dbReference type="GO" id="GO:0004518">
    <property type="term" value="F:nuclease activity"/>
    <property type="evidence" value="ECO:0007669"/>
    <property type="project" value="UniProtKB-KW"/>
</dbReference>
<dbReference type="EMBL" id="SGKU01000054">
    <property type="protein sequence ID" value="NFA43927.1"/>
    <property type="molecule type" value="Genomic_DNA"/>
</dbReference>
<reference evidence="5 6" key="1">
    <citation type="submission" date="2019-02" db="EMBL/GenBank/DDBJ databases">
        <title>Genome sequencing of Clostridium botulinum clinical isolates.</title>
        <authorList>
            <person name="Brunt J."/>
            <person name="Van Vliet A.H.M."/>
            <person name="Stringer S.C."/>
            <person name="Grant K.A."/>
            <person name="Carter A.C."/>
            <person name="Peck M.W."/>
        </authorList>
    </citation>
    <scope>NUCLEOTIDE SEQUENCE [LARGE SCALE GENOMIC DNA]</scope>
    <source>
        <strain evidence="5 6">H113700579</strain>
    </source>
</reference>
<keyword evidence="3" id="KW-0378">Hydrolase</keyword>
<evidence type="ECO:0000256" key="1">
    <source>
        <dbReference type="ARBA" id="ARBA00001946"/>
    </source>
</evidence>
<evidence type="ECO:0000313" key="6">
    <source>
        <dbReference type="Proteomes" id="UP000472355"/>
    </source>
</evidence>
<accession>A0A6M0SSJ6</accession>
<dbReference type="InterPro" id="IPR011856">
    <property type="entry name" value="tRNA_endonuc-like_dom_sf"/>
</dbReference>
<dbReference type="SMART" id="SM00990">
    <property type="entry name" value="VRR_NUC"/>
    <property type="match status" value="1"/>
</dbReference>
<dbReference type="InterPro" id="IPR011335">
    <property type="entry name" value="Restrct_endonuc-II-like"/>
</dbReference>
<keyword evidence="2" id="KW-0540">Nuclease</keyword>
<dbReference type="Gene3D" id="3.40.1350.10">
    <property type="match status" value="1"/>
</dbReference>
<evidence type="ECO:0000256" key="3">
    <source>
        <dbReference type="ARBA" id="ARBA00022801"/>
    </source>
</evidence>
<evidence type="ECO:0000259" key="4">
    <source>
        <dbReference type="SMART" id="SM00990"/>
    </source>
</evidence>
<dbReference type="Proteomes" id="UP000472355">
    <property type="component" value="Unassembled WGS sequence"/>
</dbReference>
<gene>
    <name evidence="5" type="ORF">EXM65_15465</name>
</gene>
<comment type="caution">
    <text evidence="5">The sequence shown here is derived from an EMBL/GenBank/DDBJ whole genome shotgun (WGS) entry which is preliminary data.</text>
</comment>
<comment type="cofactor">
    <cofactor evidence="1">
        <name>Mg(2+)</name>
        <dbReference type="ChEBI" id="CHEBI:18420"/>
    </cofactor>
</comment>
<feature type="domain" description="VRR-NUC" evidence="4">
    <location>
        <begin position="2"/>
        <end position="99"/>
    </location>
</feature>
<evidence type="ECO:0000313" key="5">
    <source>
        <dbReference type="EMBL" id="NFA43927.1"/>
    </source>
</evidence>
<name>A0A6M0SSJ6_CLOBO</name>
<sequence>MAAEKQFENQIKKFMISIGVYPAGHPKHKKEVPQVGWFFKHWAGPYSVSGIPDIICCIKGRFVGLEIKAEGGHPSPLQLRTVDLINESGGIALIVYPKNFEELKRKLRDLVDE</sequence>
<evidence type="ECO:0000256" key="2">
    <source>
        <dbReference type="ARBA" id="ARBA00022722"/>
    </source>
</evidence>
<proteinExistence type="predicted"/>
<dbReference type="GO" id="GO:0003676">
    <property type="term" value="F:nucleic acid binding"/>
    <property type="evidence" value="ECO:0007669"/>
    <property type="project" value="InterPro"/>
</dbReference>
<dbReference type="AlphaFoldDB" id="A0A6M0SSJ6"/>
<dbReference type="SUPFAM" id="SSF52980">
    <property type="entry name" value="Restriction endonuclease-like"/>
    <property type="match status" value="1"/>
</dbReference>